<gene>
    <name evidence="1" type="ORF">AVEN_131277_1</name>
</gene>
<evidence type="ECO:0000313" key="1">
    <source>
        <dbReference type="EMBL" id="GBL96785.1"/>
    </source>
</evidence>
<keyword evidence="2" id="KW-1185">Reference proteome</keyword>
<dbReference type="EMBL" id="BGPR01084770">
    <property type="protein sequence ID" value="GBL96785.1"/>
    <property type="molecule type" value="Genomic_DNA"/>
</dbReference>
<comment type="caution">
    <text evidence="1">The sequence shown here is derived from an EMBL/GenBank/DDBJ whole genome shotgun (WGS) entry which is preliminary data.</text>
</comment>
<sequence>MFWGFIAVVIRLAEQRVVEYRPKTHTQLQLPVGTVLRSLSSPIPLPFQSFTDVSPECCSHRTNNRAIGTGQLFGAKSSRNTH</sequence>
<evidence type="ECO:0000313" key="2">
    <source>
        <dbReference type="Proteomes" id="UP000499080"/>
    </source>
</evidence>
<organism evidence="1 2">
    <name type="scientific">Araneus ventricosus</name>
    <name type="common">Orbweaver spider</name>
    <name type="synonym">Epeira ventricosa</name>
    <dbReference type="NCBI Taxonomy" id="182803"/>
    <lineage>
        <taxon>Eukaryota</taxon>
        <taxon>Metazoa</taxon>
        <taxon>Ecdysozoa</taxon>
        <taxon>Arthropoda</taxon>
        <taxon>Chelicerata</taxon>
        <taxon>Arachnida</taxon>
        <taxon>Araneae</taxon>
        <taxon>Araneomorphae</taxon>
        <taxon>Entelegynae</taxon>
        <taxon>Araneoidea</taxon>
        <taxon>Araneidae</taxon>
        <taxon>Araneus</taxon>
    </lineage>
</organism>
<protein>
    <submittedName>
        <fullName evidence="1">Uncharacterized protein</fullName>
    </submittedName>
</protein>
<accession>A0A4Y2BZ59</accession>
<name>A0A4Y2BZ59_ARAVE</name>
<dbReference type="AlphaFoldDB" id="A0A4Y2BZ59"/>
<proteinExistence type="predicted"/>
<dbReference type="Proteomes" id="UP000499080">
    <property type="component" value="Unassembled WGS sequence"/>
</dbReference>
<reference evidence="1 2" key="1">
    <citation type="journal article" date="2019" name="Sci. Rep.">
        <title>Orb-weaving spider Araneus ventricosus genome elucidates the spidroin gene catalogue.</title>
        <authorList>
            <person name="Kono N."/>
            <person name="Nakamura H."/>
            <person name="Ohtoshi R."/>
            <person name="Moran D.A.P."/>
            <person name="Shinohara A."/>
            <person name="Yoshida Y."/>
            <person name="Fujiwara M."/>
            <person name="Mori M."/>
            <person name="Tomita M."/>
            <person name="Arakawa K."/>
        </authorList>
    </citation>
    <scope>NUCLEOTIDE SEQUENCE [LARGE SCALE GENOMIC DNA]</scope>
</reference>